<evidence type="ECO:0000313" key="2">
    <source>
        <dbReference type="Proteomes" id="UP001160148"/>
    </source>
</evidence>
<organism evidence="1 2">
    <name type="scientific">Macrosiphum euphorbiae</name>
    <name type="common">potato aphid</name>
    <dbReference type="NCBI Taxonomy" id="13131"/>
    <lineage>
        <taxon>Eukaryota</taxon>
        <taxon>Metazoa</taxon>
        <taxon>Ecdysozoa</taxon>
        <taxon>Arthropoda</taxon>
        <taxon>Hexapoda</taxon>
        <taxon>Insecta</taxon>
        <taxon>Pterygota</taxon>
        <taxon>Neoptera</taxon>
        <taxon>Paraneoptera</taxon>
        <taxon>Hemiptera</taxon>
        <taxon>Sternorrhyncha</taxon>
        <taxon>Aphidomorpha</taxon>
        <taxon>Aphidoidea</taxon>
        <taxon>Aphididae</taxon>
        <taxon>Macrosiphini</taxon>
        <taxon>Macrosiphum</taxon>
    </lineage>
</organism>
<reference evidence="1 2" key="1">
    <citation type="submission" date="2023-01" db="EMBL/GenBank/DDBJ databases">
        <authorList>
            <person name="Whitehead M."/>
        </authorList>
    </citation>
    <scope>NUCLEOTIDE SEQUENCE [LARGE SCALE GENOMIC DNA]</scope>
</reference>
<gene>
    <name evidence="1" type="ORF">MEUPH1_LOCUS10048</name>
</gene>
<proteinExistence type="predicted"/>
<name>A0AAV0WDX6_9HEMI</name>
<dbReference type="InterPro" id="IPR040111">
    <property type="entry name" value="ODAD4"/>
</dbReference>
<keyword evidence="2" id="KW-1185">Reference proteome</keyword>
<dbReference type="PANTHER" id="PTHR23040">
    <property type="match status" value="1"/>
</dbReference>
<dbReference type="Proteomes" id="UP001160148">
    <property type="component" value="Unassembled WGS sequence"/>
</dbReference>
<sequence length="526" mass="61037">MFRKDDEGPKLWFNEISVTKSIAEREFQKHNYEIAAQYCEKVLAVSKYDLSTRILLSKCQQNLFQPKLAYENHLLAEAEFPNELSVLENRASIMLDNEEFEESLITYLNGVKKRIQPLDFALGVLKVSEIINGSTNLRKEKYRKPCLGNAVLKLTKLGGLDNVAALNSILSKIKLTCKKRNQSFYLGRLAQDRKYFDKVLKSGGPKRPFYVAEKKILGNMKRVVDTLDVAYEQFYKRKQIFVYKCDEPKLKGDRLLTQINNSKLIKNMGHLMICKYLNIIIQLLINNEIKEAKLKTELMIEFMEKKSYKFNKILDAIFQSFGMAQYILFQNINRWSIKDNHQRMLIFLGAAKNNMPLQESLFGPLEINPRITIDKLCTRFEKSDSIIEKMYIYYEEAKCYLQLESDGLKKARNKATKCLQLAKEINNNTWTVNALVLLVSIEFQLDDKPKCCTILHKALEIANKLQVPGVIMFLDKVSKMIFETKAVHTSRIDRKITDVLNFMPDVSARMNAMYKLKRLSTMPINL</sequence>
<dbReference type="Gene3D" id="1.25.40.10">
    <property type="entry name" value="Tetratricopeptide repeat domain"/>
    <property type="match status" value="1"/>
</dbReference>
<dbReference type="EMBL" id="CARXXK010000002">
    <property type="protein sequence ID" value="CAI6353992.1"/>
    <property type="molecule type" value="Genomic_DNA"/>
</dbReference>
<protein>
    <submittedName>
        <fullName evidence="1">Uncharacterized protein</fullName>
    </submittedName>
</protein>
<dbReference type="InterPro" id="IPR011990">
    <property type="entry name" value="TPR-like_helical_dom_sf"/>
</dbReference>
<evidence type="ECO:0000313" key="1">
    <source>
        <dbReference type="EMBL" id="CAI6353992.1"/>
    </source>
</evidence>
<accession>A0AAV0WDX6</accession>
<comment type="caution">
    <text evidence="1">The sequence shown here is derived from an EMBL/GenBank/DDBJ whole genome shotgun (WGS) entry which is preliminary data.</text>
</comment>
<dbReference type="SUPFAM" id="SSF48452">
    <property type="entry name" value="TPR-like"/>
    <property type="match status" value="1"/>
</dbReference>
<dbReference type="AlphaFoldDB" id="A0AAV0WDX6"/>